<protein>
    <submittedName>
        <fullName evidence="3">Uncharacterized protein</fullName>
    </submittedName>
</protein>
<dbReference type="Proteomes" id="UP000663832">
    <property type="component" value="Unassembled WGS sequence"/>
</dbReference>
<feature type="compositionally biased region" description="Low complexity" evidence="1">
    <location>
        <begin position="109"/>
        <end position="118"/>
    </location>
</feature>
<gene>
    <name evidence="2" type="ORF">BJG266_LOCUS35207</name>
    <name evidence="3" type="ORF">QVE165_LOCUS44043</name>
</gene>
<comment type="caution">
    <text evidence="3">The sequence shown here is derived from an EMBL/GenBank/DDBJ whole genome shotgun (WGS) entry which is preliminary data.</text>
</comment>
<dbReference type="EMBL" id="CAJNOM010000581">
    <property type="protein sequence ID" value="CAF1509799.1"/>
    <property type="molecule type" value="Genomic_DNA"/>
</dbReference>
<sequence length="118" mass="13867">MDETSLISEQIQENKKRILKLSRDFRLKATQLYLKIVKEECKLQHKKLEKVLNDFLQHEVQKTPSSSPTFGRVDERDDDNRKHFDVHSDKEDDDVDEVFTQRKAPPSPASSSSQRRRA</sequence>
<feature type="region of interest" description="Disordered" evidence="1">
    <location>
        <begin position="59"/>
        <end position="118"/>
    </location>
</feature>
<organism evidence="3 4">
    <name type="scientific">Adineta steineri</name>
    <dbReference type="NCBI Taxonomy" id="433720"/>
    <lineage>
        <taxon>Eukaryota</taxon>
        <taxon>Metazoa</taxon>
        <taxon>Spiralia</taxon>
        <taxon>Gnathifera</taxon>
        <taxon>Rotifera</taxon>
        <taxon>Eurotatoria</taxon>
        <taxon>Bdelloidea</taxon>
        <taxon>Adinetida</taxon>
        <taxon>Adinetidae</taxon>
        <taxon>Adineta</taxon>
    </lineage>
</organism>
<evidence type="ECO:0000313" key="4">
    <source>
        <dbReference type="Proteomes" id="UP000663832"/>
    </source>
</evidence>
<accession>A0A815TRZ5</accession>
<evidence type="ECO:0000256" key="1">
    <source>
        <dbReference type="SAM" id="MobiDB-lite"/>
    </source>
</evidence>
<evidence type="ECO:0000313" key="2">
    <source>
        <dbReference type="EMBL" id="CAF1355734.1"/>
    </source>
</evidence>
<proteinExistence type="predicted"/>
<dbReference type="AlphaFoldDB" id="A0A815TRZ5"/>
<feature type="compositionally biased region" description="Basic and acidic residues" evidence="1">
    <location>
        <begin position="72"/>
        <end position="90"/>
    </location>
</feature>
<dbReference type="EMBL" id="CAJNOI010000861">
    <property type="protein sequence ID" value="CAF1355734.1"/>
    <property type="molecule type" value="Genomic_DNA"/>
</dbReference>
<evidence type="ECO:0000313" key="3">
    <source>
        <dbReference type="EMBL" id="CAF1509799.1"/>
    </source>
</evidence>
<name>A0A815TRZ5_9BILA</name>
<dbReference type="Proteomes" id="UP000663877">
    <property type="component" value="Unassembled WGS sequence"/>
</dbReference>
<keyword evidence="4" id="KW-1185">Reference proteome</keyword>
<reference evidence="3" key="1">
    <citation type="submission" date="2021-02" db="EMBL/GenBank/DDBJ databases">
        <authorList>
            <person name="Nowell W R."/>
        </authorList>
    </citation>
    <scope>NUCLEOTIDE SEQUENCE</scope>
</reference>
<dbReference type="OrthoDB" id="10027560at2759"/>